<accession>A0ABP7AND4</accession>
<gene>
    <name evidence="2" type="ORF">GCM10022236_44110</name>
</gene>
<dbReference type="Proteomes" id="UP001501490">
    <property type="component" value="Unassembled WGS sequence"/>
</dbReference>
<comment type="caution">
    <text evidence="2">The sequence shown here is derived from an EMBL/GenBank/DDBJ whole genome shotgun (WGS) entry which is preliminary data.</text>
</comment>
<reference evidence="3" key="1">
    <citation type="journal article" date="2019" name="Int. J. Syst. Evol. Microbiol.">
        <title>The Global Catalogue of Microorganisms (GCM) 10K type strain sequencing project: providing services to taxonomists for standard genome sequencing and annotation.</title>
        <authorList>
            <consortium name="The Broad Institute Genomics Platform"/>
            <consortium name="The Broad Institute Genome Sequencing Center for Infectious Disease"/>
            <person name="Wu L."/>
            <person name="Ma J."/>
        </authorList>
    </citation>
    <scope>NUCLEOTIDE SEQUENCE [LARGE SCALE GENOMIC DNA]</scope>
    <source>
        <strain evidence="3">JCM 16929</strain>
    </source>
</reference>
<sequence length="75" mass="8115">MARKRPELNLAPAPLASRDTDSHPVGRASLLRGHGRGLRQVLAADSGCAMKVPMIIGRPEPASRGRYGRDPSQWT</sequence>
<feature type="region of interest" description="Disordered" evidence="1">
    <location>
        <begin position="55"/>
        <end position="75"/>
    </location>
</feature>
<feature type="region of interest" description="Disordered" evidence="1">
    <location>
        <begin position="1"/>
        <end position="32"/>
    </location>
</feature>
<dbReference type="EMBL" id="BAABAB010000043">
    <property type="protein sequence ID" value="GAA3636746.1"/>
    <property type="molecule type" value="Genomic_DNA"/>
</dbReference>
<evidence type="ECO:0000313" key="2">
    <source>
        <dbReference type="EMBL" id="GAA3636746.1"/>
    </source>
</evidence>
<proteinExistence type="predicted"/>
<evidence type="ECO:0000256" key="1">
    <source>
        <dbReference type="SAM" id="MobiDB-lite"/>
    </source>
</evidence>
<evidence type="ECO:0000313" key="3">
    <source>
        <dbReference type="Proteomes" id="UP001501490"/>
    </source>
</evidence>
<keyword evidence="3" id="KW-1185">Reference proteome</keyword>
<organism evidence="2 3">
    <name type="scientific">Microlunatus ginsengisoli</name>
    <dbReference type="NCBI Taxonomy" id="363863"/>
    <lineage>
        <taxon>Bacteria</taxon>
        <taxon>Bacillati</taxon>
        <taxon>Actinomycetota</taxon>
        <taxon>Actinomycetes</taxon>
        <taxon>Propionibacteriales</taxon>
        <taxon>Propionibacteriaceae</taxon>
        <taxon>Microlunatus</taxon>
    </lineage>
</organism>
<protein>
    <submittedName>
        <fullName evidence="2">Uncharacterized protein</fullName>
    </submittedName>
</protein>
<name>A0ABP7AND4_9ACTN</name>